<dbReference type="AlphaFoldDB" id="A0A813WE03"/>
<keyword evidence="1" id="KW-0175">Coiled coil</keyword>
<gene>
    <name evidence="4" type="ORF">OXX778_LOCUS8944</name>
</gene>
<sequence>MLKTKYFHYTIFNIESQGNLIFFIGNNQFKTTSMFNLFDKSLTQLNSTMNQDILNLKTVQTKTIIKMTSKQVYSMISKKHSDQTTPTHSTIWNDNTALRSQEIVCGLFNQETNSKTDTGPIENFTNMDKKQSKFSKRLSEANLHINLTKPVQPISPSENEFNLDLDDLQLSSFISPETTKICFGFLQSMPSPVLESSITTEKILEVSGINEAELSELAAIETSQLYDPTKINNLFDEDLLTLDHAYSNKRKLSEDFDESTIFSQDSFNLDTPSTSTNSESANKKQRTRGIYRAQDVKTDEDLVNYLEKRKKNNVSSKISRSNKKTYYNSMDAKCDELELENNNLKNKIQKLQDMTKALKDFLLQNFNQKN</sequence>
<reference evidence="4" key="1">
    <citation type="submission" date="2021-02" db="EMBL/GenBank/DDBJ databases">
        <authorList>
            <person name="Nowell W R."/>
        </authorList>
    </citation>
    <scope>NUCLEOTIDE SEQUENCE</scope>
    <source>
        <strain evidence="4">Ploen Becks lab</strain>
    </source>
</reference>
<feature type="domain" description="BZIP" evidence="3">
    <location>
        <begin position="304"/>
        <end position="352"/>
    </location>
</feature>
<feature type="coiled-coil region" evidence="1">
    <location>
        <begin position="327"/>
        <end position="361"/>
    </location>
</feature>
<name>A0A813WE03_9BILA</name>
<dbReference type="EMBL" id="CAJNOC010001277">
    <property type="protein sequence ID" value="CAF0850896.1"/>
    <property type="molecule type" value="Genomic_DNA"/>
</dbReference>
<dbReference type="Proteomes" id="UP000663879">
    <property type="component" value="Unassembled WGS sequence"/>
</dbReference>
<evidence type="ECO:0000256" key="1">
    <source>
        <dbReference type="SAM" id="Coils"/>
    </source>
</evidence>
<feature type="compositionally biased region" description="Polar residues" evidence="2">
    <location>
        <begin position="267"/>
        <end position="280"/>
    </location>
</feature>
<feature type="region of interest" description="Disordered" evidence="2">
    <location>
        <begin position="267"/>
        <end position="288"/>
    </location>
</feature>
<accession>A0A813WE03</accession>
<evidence type="ECO:0000313" key="5">
    <source>
        <dbReference type="Proteomes" id="UP000663879"/>
    </source>
</evidence>
<dbReference type="Gene3D" id="1.20.5.170">
    <property type="match status" value="1"/>
</dbReference>
<evidence type="ECO:0000256" key="2">
    <source>
        <dbReference type="SAM" id="MobiDB-lite"/>
    </source>
</evidence>
<dbReference type="InterPro" id="IPR046347">
    <property type="entry name" value="bZIP_sf"/>
</dbReference>
<keyword evidence="5" id="KW-1185">Reference proteome</keyword>
<organism evidence="4 5">
    <name type="scientific">Brachionus calyciflorus</name>
    <dbReference type="NCBI Taxonomy" id="104777"/>
    <lineage>
        <taxon>Eukaryota</taxon>
        <taxon>Metazoa</taxon>
        <taxon>Spiralia</taxon>
        <taxon>Gnathifera</taxon>
        <taxon>Rotifera</taxon>
        <taxon>Eurotatoria</taxon>
        <taxon>Monogononta</taxon>
        <taxon>Pseudotrocha</taxon>
        <taxon>Ploima</taxon>
        <taxon>Brachionidae</taxon>
        <taxon>Brachionus</taxon>
    </lineage>
</organism>
<dbReference type="OrthoDB" id="6022300at2759"/>
<dbReference type="Pfam" id="PF07716">
    <property type="entry name" value="bZIP_2"/>
    <property type="match status" value="1"/>
</dbReference>
<comment type="caution">
    <text evidence="4">The sequence shown here is derived from an EMBL/GenBank/DDBJ whole genome shotgun (WGS) entry which is preliminary data.</text>
</comment>
<dbReference type="InterPro" id="IPR004827">
    <property type="entry name" value="bZIP"/>
</dbReference>
<proteinExistence type="predicted"/>
<dbReference type="SUPFAM" id="SSF57959">
    <property type="entry name" value="Leucine zipper domain"/>
    <property type="match status" value="1"/>
</dbReference>
<dbReference type="GO" id="GO:0003700">
    <property type="term" value="F:DNA-binding transcription factor activity"/>
    <property type="evidence" value="ECO:0007669"/>
    <property type="project" value="InterPro"/>
</dbReference>
<protein>
    <recommendedName>
        <fullName evidence="3">BZIP domain-containing protein</fullName>
    </recommendedName>
</protein>
<evidence type="ECO:0000259" key="3">
    <source>
        <dbReference type="Pfam" id="PF07716"/>
    </source>
</evidence>
<evidence type="ECO:0000313" key="4">
    <source>
        <dbReference type="EMBL" id="CAF0850896.1"/>
    </source>
</evidence>